<name>A0A084ADP8_LACLC</name>
<dbReference type="Pfam" id="PF08951">
    <property type="entry name" value="EntA_Immun"/>
    <property type="match status" value="1"/>
</dbReference>
<dbReference type="InterPro" id="IPR015046">
    <property type="entry name" value="LciA_Immunity-like"/>
</dbReference>
<evidence type="ECO:0000313" key="1">
    <source>
        <dbReference type="EMBL" id="KEY63427.1"/>
    </source>
</evidence>
<dbReference type="PATRIC" id="fig|1415168.3.peg.400"/>
<sequence length="129" mass="15232">MKLKIKESVLDYQEKIKKGGNMLKKEREMREKILNRIEELLHAGSKLNEAEKKILMEYHERIEKSKNMEFELVHLRNALLPLVISSQLSPDVLKFYKELRSERKVTWGEGSSLLTGIAQFPEKNERKHL</sequence>
<dbReference type="AlphaFoldDB" id="A0A084ADP8"/>
<dbReference type="EMBL" id="AZSI01000008">
    <property type="protein sequence ID" value="KEY63427.1"/>
    <property type="molecule type" value="Genomic_DNA"/>
</dbReference>
<accession>A0A084ADP8</accession>
<evidence type="ECO:0000313" key="2">
    <source>
        <dbReference type="Proteomes" id="UP000028401"/>
    </source>
</evidence>
<comment type="caution">
    <text evidence="1">The sequence shown here is derived from an EMBL/GenBank/DDBJ whole genome shotgun (WGS) entry which is preliminary data.</text>
</comment>
<reference evidence="1 2" key="1">
    <citation type="submission" date="2014-06" db="EMBL/GenBank/DDBJ databases">
        <title>Draft genome sequence of the putrescine producing strain Lactococcus lactis subsp cremoris GE214.</title>
        <authorList>
            <person name="Ladero V."/>
            <person name="Linares D.M."/>
            <person name="del Rio B."/>
            <person name="Mayo B."/>
            <person name="Martin M.C."/>
            <person name="Fernandez M."/>
            <person name="Alvarez M.A."/>
        </authorList>
    </citation>
    <scope>NUCLEOTIDE SEQUENCE [LARGE SCALE GENOMIC DNA]</scope>
    <source>
        <strain evidence="1 2">GE214</strain>
    </source>
</reference>
<dbReference type="Proteomes" id="UP000028401">
    <property type="component" value="Unassembled WGS sequence"/>
</dbReference>
<gene>
    <name evidence="1" type="ORF">U725_00384</name>
</gene>
<protein>
    <recommendedName>
        <fullName evidence="3">Bacteriocin immunity protein</fullName>
    </recommendedName>
</protein>
<dbReference type="CDD" id="cd21059">
    <property type="entry name" value="LciA-like"/>
    <property type="match status" value="1"/>
</dbReference>
<dbReference type="GO" id="GO:0030153">
    <property type="term" value="P:bacteriocin immunity"/>
    <property type="evidence" value="ECO:0007669"/>
    <property type="project" value="InterPro"/>
</dbReference>
<evidence type="ECO:0008006" key="3">
    <source>
        <dbReference type="Google" id="ProtNLM"/>
    </source>
</evidence>
<organism evidence="1 2">
    <name type="scientific">Lactococcus cremoris subsp. cremoris GE214</name>
    <dbReference type="NCBI Taxonomy" id="1415168"/>
    <lineage>
        <taxon>Bacteria</taxon>
        <taxon>Bacillati</taxon>
        <taxon>Bacillota</taxon>
        <taxon>Bacilli</taxon>
        <taxon>Lactobacillales</taxon>
        <taxon>Streptococcaceae</taxon>
        <taxon>Lactococcus</taxon>
        <taxon>Lactococcus cremoris subsp. cremoris</taxon>
    </lineage>
</organism>
<proteinExistence type="predicted"/>